<dbReference type="InterPro" id="IPR050157">
    <property type="entry name" value="PSI_iron-sulfur_center"/>
</dbReference>
<dbReference type="InterPro" id="IPR017900">
    <property type="entry name" value="4Fe4S_Fe_S_CS"/>
</dbReference>
<dbReference type="Gene3D" id="3.40.50.360">
    <property type="match status" value="1"/>
</dbReference>
<evidence type="ECO:0000256" key="5">
    <source>
        <dbReference type="ARBA" id="ARBA00022723"/>
    </source>
</evidence>
<dbReference type="RefSeq" id="WP_187006855.1">
    <property type="nucleotide sequence ID" value="NZ_JACRWD010000010.1"/>
</dbReference>
<dbReference type="Gene3D" id="3.30.70.20">
    <property type="match status" value="2"/>
</dbReference>
<name>A0ABR7K6Z3_9FIRM</name>
<dbReference type="Proteomes" id="UP000611796">
    <property type="component" value="Unassembled WGS sequence"/>
</dbReference>
<dbReference type="InterPro" id="IPR047964">
    <property type="entry name" value="EFR1-like"/>
</dbReference>
<dbReference type="PROSITE" id="PS00198">
    <property type="entry name" value="4FE4S_FER_1"/>
    <property type="match status" value="2"/>
</dbReference>
<reference evidence="9 10" key="1">
    <citation type="submission" date="2020-08" db="EMBL/GenBank/DDBJ databases">
        <authorList>
            <person name="Liu C."/>
            <person name="Sun Q."/>
        </authorList>
    </citation>
    <scope>NUCLEOTIDE SEQUENCE [LARGE SCALE GENOMIC DNA]</scope>
    <source>
        <strain evidence="9 10">NSJ-45</strain>
    </source>
</reference>
<dbReference type="NCBIfam" id="NF038196">
    <property type="entry name" value="ferrodoxin_EFR1"/>
    <property type="match status" value="1"/>
</dbReference>
<keyword evidence="10" id="KW-1185">Reference proteome</keyword>
<keyword evidence="5" id="KW-0479">Metal-binding</keyword>
<dbReference type="InterPro" id="IPR029039">
    <property type="entry name" value="Flavoprotein-like_sf"/>
</dbReference>
<comment type="cofactor">
    <cofactor evidence="1">
        <name>[4Fe-4S] cluster</name>
        <dbReference type="ChEBI" id="CHEBI:49883"/>
    </cofactor>
</comment>
<evidence type="ECO:0000256" key="7">
    <source>
        <dbReference type="ARBA" id="ARBA00023014"/>
    </source>
</evidence>
<evidence type="ECO:0000256" key="1">
    <source>
        <dbReference type="ARBA" id="ARBA00001966"/>
    </source>
</evidence>
<evidence type="ECO:0000313" key="10">
    <source>
        <dbReference type="Proteomes" id="UP000611796"/>
    </source>
</evidence>
<protein>
    <recommendedName>
        <fullName evidence="3">Ferredoxin</fullName>
    </recommendedName>
</protein>
<evidence type="ECO:0000256" key="4">
    <source>
        <dbReference type="ARBA" id="ARBA00022485"/>
    </source>
</evidence>
<dbReference type="PANTHER" id="PTHR24960">
    <property type="entry name" value="PHOTOSYSTEM I IRON-SULFUR CENTER-RELATED"/>
    <property type="match status" value="1"/>
</dbReference>
<dbReference type="Pfam" id="PF13187">
    <property type="entry name" value="Fer4_9"/>
    <property type="match status" value="1"/>
</dbReference>
<keyword evidence="4" id="KW-0004">4Fe-4S</keyword>
<keyword evidence="7" id="KW-0411">Iron-sulfur</keyword>
<dbReference type="EMBL" id="JACRWD010000010">
    <property type="protein sequence ID" value="MBC6004889.1"/>
    <property type="molecule type" value="Genomic_DNA"/>
</dbReference>
<dbReference type="SUPFAM" id="SSF54862">
    <property type="entry name" value="4Fe-4S ferredoxins"/>
    <property type="match status" value="1"/>
</dbReference>
<evidence type="ECO:0000256" key="3">
    <source>
        <dbReference type="ARBA" id="ARBA00013529"/>
    </source>
</evidence>
<feature type="domain" description="4Fe-4S ferredoxin-type" evidence="8">
    <location>
        <begin position="209"/>
        <end position="232"/>
    </location>
</feature>
<gene>
    <name evidence="9" type="ORF">H8891_13935</name>
</gene>
<dbReference type="PROSITE" id="PS51379">
    <property type="entry name" value="4FE4S_FER_2"/>
    <property type="match status" value="2"/>
</dbReference>
<accession>A0ABR7K6Z3</accession>
<evidence type="ECO:0000313" key="9">
    <source>
        <dbReference type="EMBL" id="MBC6004889.1"/>
    </source>
</evidence>
<evidence type="ECO:0000259" key="8">
    <source>
        <dbReference type="PROSITE" id="PS51379"/>
    </source>
</evidence>
<sequence>MIYYFSGTGNSKWVAKQIGKEISDKVVSISEMNKNGEMPNEVKEGEILGIVFPSHISLAPKPVMEFVKRIKVDKNAFVFVVSTCGDSSGYAVKVLQKHINIDSGYSVIMPNNHITMIGSDSNEVIRNKIKNAKIKISSICEDIKNRKKELQYDEGIVSMLKSYVIAPIVLSKLNDKKFYVEDSCIGCKLCERACPVQNIEVAKGYPIWKNNCIHCMACIQHCPKKAIQYGKSTKNRKRFVMKDNFDI</sequence>
<evidence type="ECO:0000256" key="2">
    <source>
        <dbReference type="ARBA" id="ARBA00003532"/>
    </source>
</evidence>
<comment type="caution">
    <text evidence="9">The sequence shown here is derived from an EMBL/GenBank/DDBJ whole genome shotgun (WGS) entry which is preliminary data.</text>
</comment>
<feature type="domain" description="4Fe-4S ferredoxin-type" evidence="8">
    <location>
        <begin position="175"/>
        <end position="204"/>
    </location>
</feature>
<dbReference type="PANTHER" id="PTHR24960:SF79">
    <property type="entry name" value="PHOTOSYSTEM I IRON-SULFUR CENTER"/>
    <property type="match status" value="1"/>
</dbReference>
<evidence type="ECO:0000256" key="6">
    <source>
        <dbReference type="ARBA" id="ARBA00023004"/>
    </source>
</evidence>
<keyword evidence="6" id="KW-0408">Iron</keyword>
<dbReference type="SUPFAM" id="SSF52218">
    <property type="entry name" value="Flavoproteins"/>
    <property type="match status" value="1"/>
</dbReference>
<dbReference type="InterPro" id="IPR017896">
    <property type="entry name" value="4Fe4S_Fe-S-bd"/>
</dbReference>
<organism evidence="9 10">
    <name type="scientific">Paeniclostridium hominis</name>
    <dbReference type="NCBI Taxonomy" id="2764329"/>
    <lineage>
        <taxon>Bacteria</taxon>
        <taxon>Bacillati</taxon>
        <taxon>Bacillota</taxon>
        <taxon>Clostridia</taxon>
        <taxon>Peptostreptococcales</taxon>
        <taxon>Peptostreptococcaceae</taxon>
        <taxon>Paeniclostridium</taxon>
    </lineage>
</organism>
<proteinExistence type="predicted"/>
<comment type="function">
    <text evidence="2">Ferredoxins are iron-sulfur proteins that transfer electrons in a wide variety of metabolic reactions.</text>
</comment>